<dbReference type="NCBIfam" id="NF001080">
    <property type="entry name" value="PRK00121.2-2"/>
    <property type="match status" value="1"/>
</dbReference>
<feature type="binding site" evidence="9">
    <location>
        <begin position="190"/>
        <end position="193"/>
    </location>
    <ligand>
        <name>substrate</name>
    </ligand>
</feature>
<feature type="binding site" evidence="9">
    <location>
        <position position="117"/>
    </location>
    <ligand>
        <name>S-adenosyl-L-methionine</name>
        <dbReference type="ChEBI" id="CHEBI:59789"/>
    </ligand>
</feature>
<dbReference type="InterPro" id="IPR055361">
    <property type="entry name" value="tRNA_methyltr_TrmB_bact"/>
</dbReference>
<protein>
    <recommendedName>
        <fullName evidence="9">tRNA (guanine-N(7)-)-methyltransferase</fullName>
        <ecNumber evidence="9">2.1.1.33</ecNumber>
    </recommendedName>
    <alternativeName>
        <fullName evidence="9">tRNA (guanine(46)-N(7))-methyltransferase</fullName>
    </alternativeName>
    <alternativeName>
        <fullName evidence="9">tRNA(m7G46)-methyltransferase</fullName>
    </alternativeName>
</protein>
<accession>A0AAC9RRQ3</accession>
<evidence type="ECO:0000256" key="4">
    <source>
        <dbReference type="ARBA" id="ARBA00022679"/>
    </source>
</evidence>
<evidence type="ECO:0000256" key="8">
    <source>
        <dbReference type="ARBA" id="ARBA00060767"/>
    </source>
</evidence>
<gene>
    <name evidence="9" type="primary">trmB</name>
    <name evidence="10" type="ORF">B5P37_01025</name>
</gene>
<feature type="binding site" evidence="9">
    <location>
        <position position="153"/>
    </location>
    <ligand>
        <name>substrate</name>
    </ligand>
</feature>
<dbReference type="KEGG" id="slz:B5P37_01025"/>
<feature type="binding site" evidence="9">
    <location>
        <position position="95"/>
    </location>
    <ligand>
        <name>S-adenosyl-L-methionine</name>
        <dbReference type="ChEBI" id="CHEBI:59789"/>
    </ligand>
</feature>
<dbReference type="InterPro" id="IPR003358">
    <property type="entry name" value="tRNA_(Gua-N-7)_MeTrfase_Trmb"/>
</dbReference>
<dbReference type="EC" id="2.1.1.33" evidence="9"/>
<dbReference type="NCBIfam" id="TIGR00091">
    <property type="entry name" value="tRNA (guanosine(46)-N7)-methyltransferase TrmB"/>
    <property type="match status" value="1"/>
</dbReference>
<dbReference type="RefSeq" id="WP_085236259.1">
    <property type="nucleotide sequence ID" value="NZ_CP020773.1"/>
</dbReference>
<comment type="caution">
    <text evidence="9">Lacks conserved residue(s) required for the propagation of feature annotation.</text>
</comment>
<comment type="catalytic activity">
    <reaction evidence="1 9">
        <text>guanosine(46) in tRNA + S-adenosyl-L-methionine = N(7)-methylguanosine(46) in tRNA + S-adenosyl-L-homocysteine</text>
        <dbReference type="Rhea" id="RHEA:42708"/>
        <dbReference type="Rhea" id="RHEA-COMP:10188"/>
        <dbReference type="Rhea" id="RHEA-COMP:10189"/>
        <dbReference type="ChEBI" id="CHEBI:57856"/>
        <dbReference type="ChEBI" id="CHEBI:59789"/>
        <dbReference type="ChEBI" id="CHEBI:74269"/>
        <dbReference type="ChEBI" id="CHEBI:74480"/>
        <dbReference type="EC" id="2.1.1.33"/>
    </reaction>
</comment>
<dbReference type="AlphaFoldDB" id="A0AAC9RRQ3"/>
<dbReference type="SUPFAM" id="SSF53335">
    <property type="entry name" value="S-adenosyl-L-methionine-dependent methyltransferases"/>
    <property type="match status" value="1"/>
</dbReference>
<dbReference type="HAMAP" id="MF_01057">
    <property type="entry name" value="tRNA_methyltr_TrmB"/>
    <property type="match status" value="1"/>
</dbReference>
<keyword evidence="11" id="KW-1185">Reference proteome</keyword>
<keyword evidence="3 9" id="KW-0489">Methyltransferase</keyword>
<evidence type="ECO:0000256" key="2">
    <source>
        <dbReference type="ARBA" id="ARBA00003015"/>
    </source>
</evidence>
<dbReference type="InterPro" id="IPR029063">
    <property type="entry name" value="SAM-dependent_MTases_sf"/>
</dbReference>
<evidence type="ECO:0000313" key="10">
    <source>
        <dbReference type="EMBL" id="ARJ50034.1"/>
    </source>
</evidence>
<dbReference type="Proteomes" id="UP000242864">
    <property type="component" value="Chromosome"/>
</dbReference>
<evidence type="ECO:0000313" key="11">
    <source>
        <dbReference type="Proteomes" id="UP000242864"/>
    </source>
</evidence>
<dbReference type="EMBL" id="CP020773">
    <property type="protein sequence ID" value="ARJ50034.1"/>
    <property type="molecule type" value="Genomic_DNA"/>
</dbReference>
<comment type="function">
    <text evidence="2 9">Catalyzes the formation of N(7)-methylguanine at position 46 (m7G46) in tRNA.</text>
</comment>
<name>A0AAC9RRQ3_9STAP</name>
<dbReference type="PROSITE" id="PS51625">
    <property type="entry name" value="SAM_MT_TRMB"/>
    <property type="match status" value="1"/>
</dbReference>
<keyword evidence="4 9" id="KW-0808">Transferase</keyword>
<dbReference type="PANTHER" id="PTHR23417:SF14">
    <property type="entry name" value="PENTACOTRIPEPTIDE-REPEAT REGION OF PRORP DOMAIN-CONTAINING PROTEIN"/>
    <property type="match status" value="1"/>
</dbReference>
<sequence>MRMRNKPWAESYLAEHDHLVDLDGAHAYQVKAWFGNEQPIHIEVGSGMGKFITTLALQNPDINYVAIERDKNVMIRVLDKVRESNLTNIKLLCNDAVTLTDYFCDGEVARIYLNFSDPWPKKRHAKRRLTYHTFLALYQQILDPMGAIHFKTDNRGLFAYSLESMSQYGMYFTKINLNLHEEDDGDNIPTEYEHKFAEKGSRIYRMEARFHSQHTNTDPSSD</sequence>
<keyword evidence="5 9" id="KW-0949">S-adenosyl-L-methionine</keyword>
<dbReference type="FunFam" id="3.40.50.150:FF:000035">
    <property type="entry name" value="tRNA (guanine-N(7)-)-methyltransferase"/>
    <property type="match status" value="1"/>
</dbReference>
<feature type="binding site" evidence="9">
    <location>
        <position position="121"/>
    </location>
    <ligand>
        <name>substrate</name>
    </ligand>
</feature>
<evidence type="ECO:0000256" key="6">
    <source>
        <dbReference type="ARBA" id="ARBA00022694"/>
    </source>
</evidence>
<dbReference type="GO" id="GO:0008176">
    <property type="term" value="F:tRNA (guanine(46)-N7)-methyltransferase activity"/>
    <property type="evidence" value="ECO:0007669"/>
    <property type="project" value="UniProtKB-UniRule"/>
</dbReference>
<dbReference type="GO" id="GO:0043527">
    <property type="term" value="C:tRNA methyltransferase complex"/>
    <property type="evidence" value="ECO:0007669"/>
    <property type="project" value="TreeGrafter"/>
</dbReference>
<comment type="similarity">
    <text evidence="8 9">Belongs to the class I-like SAM-binding methyltransferase superfamily. TrmB family.</text>
</comment>
<evidence type="ECO:0000256" key="3">
    <source>
        <dbReference type="ARBA" id="ARBA00022603"/>
    </source>
</evidence>
<feature type="binding site" evidence="9">
    <location>
        <position position="43"/>
    </location>
    <ligand>
        <name>S-adenosyl-L-methionine</name>
        <dbReference type="ChEBI" id="CHEBI:59789"/>
    </ligand>
</feature>
<dbReference type="Pfam" id="PF02390">
    <property type="entry name" value="Methyltransf_4"/>
    <property type="match status" value="1"/>
</dbReference>
<keyword evidence="6 9" id="KW-0819">tRNA processing</keyword>
<reference evidence="10 11" key="1">
    <citation type="submission" date="2017-04" db="EMBL/GenBank/DDBJ databases">
        <authorList>
            <person name="Veseli I.A."/>
            <person name="Tang C."/>
            <person name="Pombert J.-F."/>
        </authorList>
    </citation>
    <scope>NUCLEOTIDE SEQUENCE [LARGE SCALE GENOMIC DNA]</scope>
    <source>
        <strain evidence="10 11">ATCC 700373</strain>
    </source>
</reference>
<organism evidence="10 11">
    <name type="scientific">Staphylococcus lutrae</name>
    <dbReference type="NCBI Taxonomy" id="155085"/>
    <lineage>
        <taxon>Bacteria</taxon>
        <taxon>Bacillati</taxon>
        <taxon>Bacillota</taxon>
        <taxon>Bacilli</taxon>
        <taxon>Bacillales</taxon>
        <taxon>Staphylococcaceae</taxon>
        <taxon>Staphylococcus</taxon>
    </lineage>
</organism>
<evidence type="ECO:0000256" key="9">
    <source>
        <dbReference type="HAMAP-Rule" id="MF_01057"/>
    </source>
</evidence>
<proteinExistence type="inferred from homology"/>
<evidence type="ECO:0000256" key="1">
    <source>
        <dbReference type="ARBA" id="ARBA00000142"/>
    </source>
</evidence>
<comment type="pathway">
    <text evidence="7 9">tRNA modification; N(7)-methylguanine-tRNA biosynthesis.</text>
</comment>
<evidence type="ECO:0000256" key="5">
    <source>
        <dbReference type="ARBA" id="ARBA00022691"/>
    </source>
</evidence>
<evidence type="ECO:0000256" key="7">
    <source>
        <dbReference type="ARBA" id="ARBA00060552"/>
    </source>
</evidence>
<dbReference type="Gene3D" id="3.40.50.150">
    <property type="entry name" value="Vaccinia Virus protein VP39"/>
    <property type="match status" value="1"/>
</dbReference>
<feature type="binding site" evidence="9">
    <location>
        <position position="68"/>
    </location>
    <ligand>
        <name>S-adenosyl-L-methionine</name>
        <dbReference type="ChEBI" id="CHEBI:59789"/>
    </ligand>
</feature>
<dbReference type="PANTHER" id="PTHR23417">
    <property type="entry name" value="3-DEOXY-D-MANNO-OCTULOSONIC-ACID TRANSFERASE/TRNA GUANINE-N 7 - -METHYLTRANSFERASE"/>
    <property type="match status" value="1"/>
</dbReference>